<evidence type="ECO:0000256" key="1">
    <source>
        <dbReference type="ARBA" id="ARBA00022603"/>
    </source>
</evidence>
<gene>
    <name evidence="5" type="ORF">F4U95_13475</name>
    <name evidence="4" type="ORF">F4U96_12345</name>
</gene>
<protein>
    <submittedName>
        <fullName evidence="5">Methyltransferase domain-containing protein</fullName>
    </submittedName>
</protein>
<reference evidence="6 7" key="1">
    <citation type="submission" date="2019-09" db="EMBL/GenBank/DDBJ databases">
        <authorList>
            <person name="Feng G."/>
        </authorList>
    </citation>
    <scope>NUCLEOTIDE SEQUENCE [LARGE SCALE GENOMIC DNA]</scope>
    <source>
        <strain evidence="5 6">KACC 19283</strain>
        <strain evidence="4 7">KACC 19284</strain>
    </source>
</reference>
<evidence type="ECO:0000313" key="5">
    <source>
        <dbReference type="EMBL" id="KAA9028929.1"/>
    </source>
</evidence>
<dbReference type="InterPro" id="IPR041698">
    <property type="entry name" value="Methyltransf_25"/>
</dbReference>
<comment type="caution">
    <text evidence="5">The sequence shown here is derived from an EMBL/GenBank/DDBJ whole genome shotgun (WGS) entry which is preliminary data.</text>
</comment>
<dbReference type="Proteomes" id="UP000326364">
    <property type="component" value="Unassembled WGS sequence"/>
</dbReference>
<dbReference type="CDD" id="cd02440">
    <property type="entry name" value="AdoMet_MTases"/>
    <property type="match status" value="1"/>
</dbReference>
<dbReference type="PANTHER" id="PTHR43861:SF1">
    <property type="entry name" value="TRANS-ACONITATE 2-METHYLTRANSFERASE"/>
    <property type="match status" value="1"/>
</dbReference>
<dbReference type="GO" id="GO:0008168">
    <property type="term" value="F:methyltransferase activity"/>
    <property type="evidence" value="ECO:0007669"/>
    <property type="project" value="UniProtKB-KW"/>
</dbReference>
<keyword evidence="1 5" id="KW-0489">Methyltransferase</keyword>
<evidence type="ECO:0000256" key="2">
    <source>
        <dbReference type="ARBA" id="ARBA00022679"/>
    </source>
</evidence>
<dbReference type="Pfam" id="PF13649">
    <property type="entry name" value="Methyltransf_25"/>
    <property type="match status" value="1"/>
</dbReference>
<dbReference type="EMBL" id="VYQB01000008">
    <property type="protein sequence ID" value="KAA9016358.1"/>
    <property type="molecule type" value="Genomic_DNA"/>
</dbReference>
<feature type="domain" description="Methyltransferase" evidence="3">
    <location>
        <begin position="58"/>
        <end position="151"/>
    </location>
</feature>
<evidence type="ECO:0000313" key="4">
    <source>
        <dbReference type="EMBL" id="KAA9016358.1"/>
    </source>
</evidence>
<organism evidence="5 6">
    <name type="scientific">Sphingobium limneticum</name>
    <dbReference type="NCBI Taxonomy" id="1007511"/>
    <lineage>
        <taxon>Bacteria</taxon>
        <taxon>Pseudomonadati</taxon>
        <taxon>Pseudomonadota</taxon>
        <taxon>Alphaproteobacteria</taxon>
        <taxon>Sphingomonadales</taxon>
        <taxon>Sphingomonadaceae</taxon>
        <taxon>Sphingobium</taxon>
    </lineage>
</organism>
<proteinExistence type="predicted"/>
<accession>A0A5J5I0S2</accession>
<dbReference type="PANTHER" id="PTHR43861">
    <property type="entry name" value="TRANS-ACONITATE 2-METHYLTRANSFERASE-RELATED"/>
    <property type="match status" value="1"/>
</dbReference>
<sequence length="287" mass="30235">MTQSITAPSATMNAVGWTGANGDVWALEWERTDRSFIALSAELDRTISDAVAGRSAAVADVGCGAGGTALAAARANPNAQLTGIDISPALIAVAQARAAAAPNVRFIVAPVEQAIDDAGPFDLIVSRHGVMFFDDPVDAFTRLRGATRPGGRLIFSCFRAAPLNGWARDMMTAVGETPPAKTGYVPGPFAFADEAFVRDLLAHAGWSDIEAHPVDFPYRAGGGDDPVADAVSFFSRIGPAARALKLADPADRASILERVATLCRARLQDGHVDFPAAAWIWSMRNPY</sequence>
<keyword evidence="2 5" id="KW-0808">Transferase</keyword>
<evidence type="ECO:0000259" key="3">
    <source>
        <dbReference type="Pfam" id="PF13649"/>
    </source>
</evidence>
<dbReference type="SUPFAM" id="SSF53335">
    <property type="entry name" value="S-adenosyl-L-methionine-dependent methyltransferases"/>
    <property type="match status" value="1"/>
</dbReference>
<keyword evidence="7" id="KW-1185">Reference proteome</keyword>
<evidence type="ECO:0000313" key="7">
    <source>
        <dbReference type="Proteomes" id="UP000326364"/>
    </source>
</evidence>
<dbReference type="InterPro" id="IPR029063">
    <property type="entry name" value="SAM-dependent_MTases_sf"/>
</dbReference>
<name>A0A5J5I0S2_9SPHN</name>
<evidence type="ECO:0000313" key="6">
    <source>
        <dbReference type="Proteomes" id="UP000325933"/>
    </source>
</evidence>
<dbReference type="AlphaFoldDB" id="A0A5J5I0S2"/>
<dbReference type="Proteomes" id="UP000325933">
    <property type="component" value="Unassembled WGS sequence"/>
</dbReference>
<dbReference type="RefSeq" id="WP_150426023.1">
    <property type="nucleotide sequence ID" value="NZ_VYQA01000009.1"/>
</dbReference>
<dbReference type="EMBL" id="VYQA01000009">
    <property type="protein sequence ID" value="KAA9028929.1"/>
    <property type="molecule type" value="Genomic_DNA"/>
</dbReference>
<dbReference type="GO" id="GO:0032259">
    <property type="term" value="P:methylation"/>
    <property type="evidence" value="ECO:0007669"/>
    <property type="project" value="UniProtKB-KW"/>
</dbReference>
<dbReference type="Gene3D" id="3.40.50.150">
    <property type="entry name" value="Vaccinia Virus protein VP39"/>
    <property type="match status" value="1"/>
</dbReference>